<evidence type="ECO:0000313" key="1">
    <source>
        <dbReference type="EMBL" id="HDN84321.1"/>
    </source>
</evidence>
<protein>
    <submittedName>
        <fullName evidence="1">1,4-beta-xylanase</fullName>
    </submittedName>
</protein>
<sequence>MHRSFLYQHSDPDGLIKRIDQFLKAADRHKISTIFCIFDDCAFSCKEPYLGRQDDPIPGVHNSGWTPSPGHERVVDRLTWPQLENFVTTVVLRFAGDQRILAWDIYNEPGNGGMGDESLPLFREAFRWAYNGKPEQSLTTAIWDKSLQGVTKAMLKLSDIITFHNYGDLLSVQKQVSDLKSYGRPVICTEWMARHHNSLFRAHLPFFKREKIGCYCWGLPPGAAEPDVWFQDLLYPNGKPYREKEIEVIREHIQNSMKE</sequence>
<name>A0A7V0MZ26_UNCAE</name>
<organism evidence="1">
    <name type="scientific">Aerophobetes bacterium</name>
    <dbReference type="NCBI Taxonomy" id="2030807"/>
    <lineage>
        <taxon>Bacteria</taxon>
        <taxon>Candidatus Aerophobota</taxon>
    </lineage>
</organism>
<dbReference type="InterPro" id="IPR017853">
    <property type="entry name" value="GH"/>
</dbReference>
<dbReference type="Proteomes" id="UP000885660">
    <property type="component" value="Unassembled WGS sequence"/>
</dbReference>
<accession>A0A7V0MZ26</accession>
<dbReference type="AlphaFoldDB" id="A0A7V0MZ26"/>
<reference evidence="1" key="1">
    <citation type="journal article" date="2020" name="mSystems">
        <title>Genome- and Community-Level Interaction Insights into Carbon Utilization and Element Cycling Functions of Hydrothermarchaeota in Hydrothermal Sediment.</title>
        <authorList>
            <person name="Zhou Z."/>
            <person name="Liu Y."/>
            <person name="Xu W."/>
            <person name="Pan J."/>
            <person name="Luo Z.H."/>
            <person name="Li M."/>
        </authorList>
    </citation>
    <scope>NUCLEOTIDE SEQUENCE [LARGE SCALE GENOMIC DNA]</scope>
    <source>
        <strain evidence="1">HyVt-219</strain>
    </source>
</reference>
<proteinExistence type="predicted"/>
<dbReference type="Gene3D" id="3.20.20.80">
    <property type="entry name" value="Glycosidases"/>
    <property type="match status" value="1"/>
</dbReference>
<dbReference type="SUPFAM" id="SSF51445">
    <property type="entry name" value="(Trans)glycosidases"/>
    <property type="match status" value="1"/>
</dbReference>
<gene>
    <name evidence="1" type="ORF">ENG47_01015</name>
</gene>
<comment type="caution">
    <text evidence="1">The sequence shown here is derived from an EMBL/GenBank/DDBJ whole genome shotgun (WGS) entry which is preliminary data.</text>
</comment>
<dbReference type="EMBL" id="DRBC01000060">
    <property type="protein sequence ID" value="HDN84321.1"/>
    <property type="molecule type" value="Genomic_DNA"/>
</dbReference>